<evidence type="ECO:0000313" key="7">
    <source>
        <dbReference type="EMBL" id="OJD35845.1"/>
    </source>
</evidence>
<evidence type="ECO:0000256" key="2">
    <source>
        <dbReference type="ARBA" id="ARBA00022741"/>
    </source>
</evidence>
<dbReference type="InterPro" id="IPR018149">
    <property type="entry name" value="Lys-tRNA-synth_II_C"/>
</dbReference>
<dbReference type="PANTHER" id="PTHR42918">
    <property type="entry name" value="LYSYL-TRNA SYNTHETASE"/>
    <property type="match status" value="1"/>
</dbReference>
<dbReference type="PRINTS" id="PR00982">
    <property type="entry name" value="TRNASYNTHLYS"/>
</dbReference>
<dbReference type="Proteomes" id="UP000183809">
    <property type="component" value="Unassembled WGS sequence"/>
</dbReference>
<dbReference type="InterPro" id="IPR012340">
    <property type="entry name" value="NA-bd_OB-fold"/>
</dbReference>
<dbReference type="CDD" id="cd04322">
    <property type="entry name" value="LysRS_N"/>
    <property type="match status" value="1"/>
</dbReference>
<dbReference type="Pfam" id="PF00152">
    <property type="entry name" value="tRNA-synt_2"/>
    <property type="match status" value="1"/>
</dbReference>
<name>A0A1J9S8D9_9PEZI</name>
<evidence type="ECO:0000259" key="6">
    <source>
        <dbReference type="PROSITE" id="PS50862"/>
    </source>
</evidence>
<keyword evidence="3" id="KW-0067">ATP-binding</keyword>
<dbReference type="OrthoDB" id="21243at2759"/>
<dbReference type="InterPro" id="IPR006195">
    <property type="entry name" value="aa-tRNA-synth_II"/>
</dbReference>
<keyword evidence="1" id="KW-0436">Ligase</keyword>
<accession>A0A1J9S8D9</accession>
<evidence type="ECO:0000256" key="1">
    <source>
        <dbReference type="ARBA" id="ARBA00022598"/>
    </source>
</evidence>
<dbReference type="Pfam" id="PF01336">
    <property type="entry name" value="tRNA_anti-codon"/>
    <property type="match status" value="1"/>
</dbReference>
<dbReference type="GO" id="GO:0005524">
    <property type="term" value="F:ATP binding"/>
    <property type="evidence" value="ECO:0007669"/>
    <property type="project" value="UniProtKB-KW"/>
</dbReference>
<dbReference type="InterPro" id="IPR044136">
    <property type="entry name" value="Lys-tRNA-ligase_II_N"/>
</dbReference>
<keyword evidence="4 7" id="KW-0030">Aminoacyl-tRNA synthetase</keyword>
<evidence type="ECO:0000256" key="4">
    <source>
        <dbReference type="ARBA" id="ARBA00023146"/>
    </source>
</evidence>
<protein>
    <recommendedName>
        <fullName evidence="5">Lysyl-tRNA synthetase</fullName>
    </recommendedName>
</protein>
<organism evidence="7 8">
    <name type="scientific">Diplodia corticola</name>
    <dbReference type="NCBI Taxonomy" id="236234"/>
    <lineage>
        <taxon>Eukaryota</taxon>
        <taxon>Fungi</taxon>
        <taxon>Dikarya</taxon>
        <taxon>Ascomycota</taxon>
        <taxon>Pezizomycotina</taxon>
        <taxon>Dothideomycetes</taxon>
        <taxon>Dothideomycetes incertae sedis</taxon>
        <taxon>Botryosphaeriales</taxon>
        <taxon>Botryosphaeriaceae</taxon>
        <taxon>Diplodia</taxon>
    </lineage>
</organism>
<dbReference type="Gene3D" id="3.30.930.10">
    <property type="entry name" value="Bira Bifunctional Protein, Domain 2"/>
    <property type="match status" value="1"/>
</dbReference>
<comment type="caution">
    <text evidence="7">The sequence shown here is derived from an EMBL/GenBank/DDBJ whole genome shotgun (WGS) entry which is preliminary data.</text>
</comment>
<dbReference type="GO" id="GO:0000049">
    <property type="term" value="F:tRNA binding"/>
    <property type="evidence" value="ECO:0007669"/>
    <property type="project" value="TreeGrafter"/>
</dbReference>
<evidence type="ECO:0000256" key="5">
    <source>
        <dbReference type="ARBA" id="ARBA00030563"/>
    </source>
</evidence>
<dbReference type="GO" id="GO:0004824">
    <property type="term" value="F:lysine-tRNA ligase activity"/>
    <property type="evidence" value="ECO:0007669"/>
    <property type="project" value="InterPro"/>
</dbReference>
<dbReference type="EMBL" id="MNUE01000015">
    <property type="protein sequence ID" value="OJD35845.1"/>
    <property type="molecule type" value="Genomic_DNA"/>
</dbReference>
<dbReference type="InterPro" id="IPR004364">
    <property type="entry name" value="Aa-tRNA-synt_II"/>
</dbReference>
<keyword evidence="2" id="KW-0547">Nucleotide-binding</keyword>
<evidence type="ECO:0000256" key="3">
    <source>
        <dbReference type="ARBA" id="ARBA00022840"/>
    </source>
</evidence>
<dbReference type="InterPro" id="IPR004365">
    <property type="entry name" value="NA-bd_OB_tRNA"/>
</dbReference>
<dbReference type="GeneID" id="31011599"/>
<dbReference type="RefSeq" id="XP_020132105.1">
    <property type="nucleotide sequence ID" value="XM_020271340.1"/>
</dbReference>
<feature type="domain" description="Aminoacyl-transfer RNA synthetases class-II family profile" evidence="6">
    <location>
        <begin position="223"/>
        <end position="550"/>
    </location>
</feature>
<dbReference type="GO" id="GO:0005739">
    <property type="term" value="C:mitochondrion"/>
    <property type="evidence" value="ECO:0007669"/>
    <property type="project" value="TreeGrafter"/>
</dbReference>
<gene>
    <name evidence="7" type="ORF">BKCO1_1500079</name>
</gene>
<dbReference type="Gene3D" id="2.40.50.140">
    <property type="entry name" value="Nucleic acid-binding proteins"/>
    <property type="match status" value="1"/>
</dbReference>
<proteinExistence type="predicted"/>
<dbReference type="SUPFAM" id="SSF55681">
    <property type="entry name" value="Class II aaRS and biotin synthetases"/>
    <property type="match status" value="1"/>
</dbReference>
<dbReference type="PROSITE" id="PS50862">
    <property type="entry name" value="AA_TRNA_LIGASE_II"/>
    <property type="match status" value="1"/>
</dbReference>
<dbReference type="GO" id="GO:0070154">
    <property type="term" value="P:mitochondrial lysyl-tRNA aminoacylation"/>
    <property type="evidence" value="ECO:0007669"/>
    <property type="project" value="TreeGrafter"/>
</dbReference>
<dbReference type="SUPFAM" id="SSF50249">
    <property type="entry name" value="Nucleic acid-binding proteins"/>
    <property type="match status" value="1"/>
</dbReference>
<dbReference type="InterPro" id="IPR045864">
    <property type="entry name" value="aa-tRNA-synth_II/BPL/LPL"/>
</dbReference>
<evidence type="ECO:0000313" key="8">
    <source>
        <dbReference type="Proteomes" id="UP000183809"/>
    </source>
</evidence>
<keyword evidence="8" id="KW-1185">Reference proteome</keyword>
<dbReference type="PANTHER" id="PTHR42918:SF5">
    <property type="entry name" value="LYSINE--TRNA LIGASE, MITOCHONDRIAL"/>
    <property type="match status" value="1"/>
</dbReference>
<dbReference type="STRING" id="236234.A0A1J9S8D9"/>
<reference evidence="7 8" key="1">
    <citation type="submission" date="2016-10" db="EMBL/GenBank/DDBJ databases">
        <title>Proteomics and genomics reveal pathogen-plant mechanisms compatible with a hemibiotrophic lifestyle of Diplodia corticola.</title>
        <authorList>
            <person name="Fernandes I."/>
            <person name="De Jonge R."/>
            <person name="Van De Peer Y."/>
            <person name="Devreese B."/>
            <person name="Alves A."/>
            <person name="Esteves A.C."/>
        </authorList>
    </citation>
    <scope>NUCLEOTIDE SEQUENCE [LARGE SCALE GENOMIC DNA]</scope>
    <source>
        <strain evidence="7 8">CBS 112549</strain>
    </source>
</reference>
<sequence>MNSSCRILRPYLHHALQRSVKAEHARAYLSFQRRFAQTTTKPADAENVTNDYEKRVEQLKQAGDLATYYPLNPHKADRTTARRVHEVFARLKNDEVRTDVTVTVFGRVTSRRSSGSKLVFLDVYDGGYTIQGLCNFGVLERHGVPKEDFKRFSKLARKGDIFAITGHPTRTTSGELSILATEVPNCLAPSLHQIPDAVENPETLARQPHVDFLVHQRRAAIQRIRSGIVSSMRNFFDGDGFVEVSTPILTAGVGGASARPFETNANEFPDDPLTLRIAPELFLKRLVIGSGERVYEIGTVFRNEGIDATHNPEFTICEFYEPYANLEDLIERTETLFSVLKTTVDKLAQENSVVRDNIAPLALDLQAPFKRLEFIPTIEAAINRRLPDLSAPTAFDDLTALFKDDLDVPVPKDATLPRLLDELASLYIEPLCAAPTFITHHPAAMAPLAKSAVDPATGQAVSRRVELFVGGREYVNAYEEENSPFEQRRKLEAQLRLRDPDERLLNERGVDEGYVEALEWGLPPTGGWGCGVDRLVMLFSGASRIADVQPFGTLRNVVALGKGRVGQS</sequence>
<dbReference type="AlphaFoldDB" id="A0A1J9S8D9"/>